<dbReference type="Proteomes" id="UP000887576">
    <property type="component" value="Unplaced"/>
</dbReference>
<proteinExistence type="predicted"/>
<name>A0AC34QF50_9BILA</name>
<reference evidence="2" key="1">
    <citation type="submission" date="2022-11" db="UniProtKB">
        <authorList>
            <consortium name="WormBaseParasite"/>
        </authorList>
    </citation>
    <scope>IDENTIFICATION</scope>
</reference>
<evidence type="ECO:0000313" key="2">
    <source>
        <dbReference type="WBParaSite" id="JU765_v2.g15828.t1"/>
    </source>
</evidence>
<organism evidence="1 2">
    <name type="scientific">Panagrolaimus sp. JU765</name>
    <dbReference type="NCBI Taxonomy" id="591449"/>
    <lineage>
        <taxon>Eukaryota</taxon>
        <taxon>Metazoa</taxon>
        <taxon>Ecdysozoa</taxon>
        <taxon>Nematoda</taxon>
        <taxon>Chromadorea</taxon>
        <taxon>Rhabditida</taxon>
        <taxon>Tylenchina</taxon>
        <taxon>Panagrolaimomorpha</taxon>
        <taxon>Panagrolaimoidea</taxon>
        <taxon>Panagrolaimidae</taxon>
        <taxon>Panagrolaimus</taxon>
    </lineage>
</organism>
<evidence type="ECO:0000313" key="1">
    <source>
        <dbReference type="Proteomes" id="UP000887576"/>
    </source>
</evidence>
<accession>A0AC34QF50</accession>
<protein>
    <submittedName>
        <fullName evidence="2">Uncharacterized protein</fullName>
    </submittedName>
</protein>
<sequence>MSFLNLFLLSCLASIALGFRTQSAGVRGVLMCGDKPLANTKVKLWDDDSGPDLDDLLEEGHTDSRGYFELSGHTSELTTIDPILKIYHNCNDGLTPCDRKVSFTIPDSYVASGSTPTRIFDIGTVNMEIIFEGEERDCLNK</sequence>
<dbReference type="WBParaSite" id="JU765_v2.g15828.t1">
    <property type="protein sequence ID" value="JU765_v2.g15828.t1"/>
    <property type="gene ID" value="JU765_v2.g15828"/>
</dbReference>